<dbReference type="SUPFAM" id="SSF109604">
    <property type="entry name" value="HD-domain/PDEase-like"/>
    <property type="match status" value="1"/>
</dbReference>
<dbReference type="EMBL" id="CADCVD010000019">
    <property type="protein sequence ID" value="CAA9428543.1"/>
    <property type="molecule type" value="Genomic_DNA"/>
</dbReference>
<name>A0A6J4PZ92_9ACTN</name>
<dbReference type="SMART" id="SM00471">
    <property type="entry name" value="HDc"/>
    <property type="match status" value="1"/>
</dbReference>
<sequence length="327" mass="35624">MVQIASEALGTITNERELYKTVLVLTLELLDASGGAVLVEGEDVVSFGLNDSGETLAALETVRIKGRVPWVGRLGQHHALGVGFGRADGAVFLVREERPYTEAECASLRLVARQLARAQERSRLYASLEKTTLEAISALAAALESRDGTTGGHIRRTQVLAGEVARTMGLSSEEVRTAQYAVVLHDIGKIGIPDSILNKLARLTEEEWEIMRRHPKMGADIVGEISGFDSVTGAVLSHHERYDGLGYPERLTGADIPVGARLISAIDAYDAMTNDRPYRKALTRQEAMAELEANSGSQFDPTVIEALTTVLLKREEHEPEREKEPGQ</sequence>
<dbReference type="InterPro" id="IPR037522">
    <property type="entry name" value="HD_GYP_dom"/>
</dbReference>
<dbReference type="PROSITE" id="PS51832">
    <property type="entry name" value="HD_GYP"/>
    <property type="match status" value="1"/>
</dbReference>
<dbReference type="PANTHER" id="PTHR45228">
    <property type="entry name" value="CYCLIC DI-GMP PHOSPHODIESTERASE TM_0186-RELATED"/>
    <property type="match status" value="1"/>
</dbReference>
<organism evidence="2">
    <name type="scientific">uncultured Rubrobacteraceae bacterium</name>
    <dbReference type="NCBI Taxonomy" id="349277"/>
    <lineage>
        <taxon>Bacteria</taxon>
        <taxon>Bacillati</taxon>
        <taxon>Actinomycetota</taxon>
        <taxon>Rubrobacteria</taxon>
        <taxon>Rubrobacterales</taxon>
        <taxon>Rubrobacteraceae</taxon>
        <taxon>environmental samples</taxon>
    </lineage>
</organism>
<dbReference type="Gene3D" id="1.10.3210.10">
    <property type="entry name" value="Hypothetical protein af1432"/>
    <property type="match status" value="1"/>
</dbReference>
<proteinExistence type="predicted"/>
<evidence type="ECO:0000259" key="1">
    <source>
        <dbReference type="PROSITE" id="PS51832"/>
    </source>
</evidence>
<dbReference type="AlphaFoldDB" id="A0A6J4PZ92"/>
<protein>
    <submittedName>
        <fullName evidence="2">Response regulator</fullName>
    </submittedName>
</protein>
<reference evidence="2" key="1">
    <citation type="submission" date="2020-02" db="EMBL/GenBank/DDBJ databases">
        <authorList>
            <person name="Meier V. D."/>
        </authorList>
    </citation>
    <scope>NUCLEOTIDE SEQUENCE</scope>
    <source>
        <strain evidence="2">AVDCRST_MAG37</strain>
    </source>
</reference>
<dbReference type="InterPro" id="IPR052020">
    <property type="entry name" value="Cyclic_di-GMP/3'3'-cGAMP_PDE"/>
</dbReference>
<dbReference type="CDD" id="cd00077">
    <property type="entry name" value="HDc"/>
    <property type="match status" value="1"/>
</dbReference>
<gene>
    <name evidence="2" type="ORF">AVDCRST_MAG37-425</name>
</gene>
<dbReference type="Pfam" id="PF13487">
    <property type="entry name" value="HD_5"/>
    <property type="match status" value="1"/>
</dbReference>
<accession>A0A6J4PZ92</accession>
<evidence type="ECO:0000313" key="2">
    <source>
        <dbReference type="EMBL" id="CAA9428543.1"/>
    </source>
</evidence>
<feature type="domain" description="HD-GYP" evidence="1">
    <location>
        <begin position="128"/>
        <end position="323"/>
    </location>
</feature>
<dbReference type="PANTHER" id="PTHR45228:SF4">
    <property type="entry name" value="LIPOPROTEIN"/>
    <property type="match status" value="1"/>
</dbReference>
<dbReference type="InterPro" id="IPR003607">
    <property type="entry name" value="HD/PDEase_dom"/>
</dbReference>